<dbReference type="GO" id="GO:0006032">
    <property type="term" value="P:chitin catabolic process"/>
    <property type="evidence" value="ECO:0007669"/>
    <property type="project" value="TreeGrafter"/>
</dbReference>
<feature type="chain" id="PRO_5008130815" description="GH18 domain-containing protein" evidence="2">
    <location>
        <begin position="23"/>
        <end position="406"/>
    </location>
</feature>
<dbReference type="Pfam" id="PF00704">
    <property type="entry name" value="Glyco_hydro_18"/>
    <property type="match status" value="1"/>
</dbReference>
<dbReference type="PROSITE" id="PS51910">
    <property type="entry name" value="GH18_2"/>
    <property type="match status" value="1"/>
</dbReference>
<dbReference type="SMART" id="SM00636">
    <property type="entry name" value="Glyco_18"/>
    <property type="match status" value="1"/>
</dbReference>
<dbReference type="GO" id="GO:0005975">
    <property type="term" value="P:carbohydrate metabolic process"/>
    <property type="evidence" value="ECO:0007669"/>
    <property type="project" value="InterPro"/>
</dbReference>
<protein>
    <recommendedName>
        <fullName evidence="3">GH18 domain-containing protein</fullName>
    </recommendedName>
</protein>
<dbReference type="STRING" id="199890.A0A182P4L4"/>
<accession>A0A182P4L4</accession>
<dbReference type="InterPro" id="IPR017853">
    <property type="entry name" value="GH"/>
</dbReference>
<reference evidence="4" key="2">
    <citation type="submission" date="2020-05" db="UniProtKB">
        <authorList>
            <consortium name="EnsemblMetazoa"/>
        </authorList>
    </citation>
    <scope>IDENTIFICATION</scope>
    <source>
        <strain evidence="4">Epiroticus2</strain>
    </source>
</reference>
<dbReference type="Proteomes" id="UP000075885">
    <property type="component" value="Unassembled WGS sequence"/>
</dbReference>
<dbReference type="SUPFAM" id="SSF51445">
    <property type="entry name" value="(Trans)glycosidases"/>
    <property type="match status" value="1"/>
</dbReference>
<dbReference type="AlphaFoldDB" id="A0A182P4L4"/>
<dbReference type="GO" id="GO:0008061">
    <property type="term" value="F:chitin binding"/>
    <property type="evidence" value="ECO:0007669"/>
    <property type="project" value="InterPro"/>
</dbReference>
<keyword evidence="1 2" id="KW-0732">Signal</keyword>
<dbReference type="InterPro" id="IPR029070">
    <property type="entry name" value="Chitinase_insertion_sf"/>
</dbReference>
<name>A0A182P4L4_9DIPT</name>
<evidence type="ECO:0000313" key="5">
    <source>
        <dbReference type="Proteomes" id="UP000075885"/>
    </source>
</evidence>
<dbReference type="Gene3D" id="3.10.50.10">
    <property type="match status" value="1"/>
</dbReference>
<reference evidence="5" key="1">
    <citation type="submission" date="2013-03" db="EMBL/GenBank/DDBJ databases">
        <title>The Genome Sequence of Anopheles epiroticus epiroticus2.</title>
        <authorList>
            <consortium name="The Broad Institute Genomics Platform"/>
            <person name="Neafsey D.E."/>
            <person name="Howell P."/>
            <person name="Walker B."/>
            <person name="Young S.K."/>
            <person name="Zeng Q."/>
            <person name="Gargeya S."/>
            <person name="Fitzgerald M."/>
            <person name="Haas B."/>
            <person name="Abouelleil A."/>
            <person name="Allen A.W."/>
            <person name="Alvarado L."/>
            <person name="Arachchi H.M."/>
            <person name="Berlin A.M."/>
            <person name="Chapman S.B."/>
            <person name="Gainer-Dewar J."/>
            <person name="Goldberg J."/>
            <person name="Griggs A."/>
            <person name="Gujja S."/>
            <person name="Hansen M."/>
            <person name="Howarth C."/>
            <person name="Imamovic A."/>
            <person name="Ireland A."/>
            <person name="Larimer J."/>
            <person name="McCowan C."/>
            <person name="Murphy C."/>
            <person name="Pearson M."/>
            <person name="Poon T.W."/>
            <person name="Priest M."/>
            <person name="Roberts A."/>
            <person name="Saif S."/>
            <person name="Shea T."/>
            <person name="Sisk P."/>
            <person name="Sykes S."/>
            <person name="Wortman J."/>
            <person name="Nusbaum C."/>
            <person name="Birren B."/>
        </authorList>
    </citation>
    <scope>NUCLEOTIDE SEQUENCE [LARGE SCALE GENOMIC DNA]</scope>
    <source>
        <strain evidence="5">Epiroticus2</strain>
    </source>
</reference>
<evidence type="ECO:0000313" key="4">
    <source>
        <dbReference type="EnsemblMetazoa" id="AEPI001850-PA"/>
    </source>
</evidence>
<dbReference type="Gene3D" id="3.20.20.80">
    <property type="entry name" value="Glycosidases"/>
    <property type="match status" value="1"/>
</dbReference>
<keyword evidence="5" id="KW-1185">Reference proteome</keyword>
<dbReference type="PANTHER" id="PTHR11177:SF144">
    <property type="entry name" value="CHITINASE 5"/>
    <property type="match status" value="1"/>
</dbReference>
<dbReference type="InterPro" id="IPR001223">
    <property type="entry name" value="Glyco_hydro18_cat"/>
</dbReference>
<proteinExistence type="predicted"/>
<dbReference type="GO" id="GO:0004568">
    <property type="term" value="F:chitinase activity"/>
    <property type="evidence" value="ECO:0007669"/>
    <property type="project" value="TreeGrafter"/>
</dbReference>
<dbReference type="EnsemblMetazoa" id="AEPI001850-RA">
    <property type="protein sequence ID" value="AEPI001850-PA"/>
    <property type="gene ID" value="AEPI001850"/>
</dbReference>
<organism evidence="4 5">
    <name type="scientific">Anopheles epiroticus</name>
    <dbReference type="NCBI Taxonomy" id="199890"/>
    <lineage>
        <taxon>Eukaryota</taxon>
        <taxon>Metazoa</taxon>
        <taxon>Ecdysozoa</taxon>
        <taxon>Arthropoda</taxon>
        <taxon>Hexapoda</taxon>
        <taxon>Insecta</taxon>
        <taxon>Pterygota</taxon>
        <taxon>Neoptera</taxon>
        <taxon>Endopterygota</taxon>
        <taxon>Diptera</taxon>
        <taxon>Nematocera</taxon>
        <taxon>Culicoidea</taxon>
        <taxon>Culicidae</taxon>
        <taxon>Anophelinae</taxon>
        <taxon>Anopheles</taxon>
    </lineage>
</organism>
<sequence length="406" mass="45471">MSQKLVFRLAFLLSLLVEFSTAQSKKFVCSYSPSKAAPIGYQPEFIPLEVCPYVIFKAFSFPSVVGRQMLFNDNDKLAFSHLVSSVRKRSSTARVVASIDGSGRELTITSSSSVRRKALAQAVITLLLELDADAVELNWQSPGNSHAGSGSANDRITMVQLLQDLRQAVNAASKSIQNRQRELWFRVSLHPNVIETAYNILDVCELVDHITLDPITVHLLESAHAPLRGEPLVVPKHYDMPTIVIEPGTGFNTTTQHWIDEGCAPKKLLFGVGLYGVKKVYSPSKYVSDSIHIRSATPSYLEHYEVCKEVREAGWNHSWDEHGAMPYVSKALPSGKVERISYENLDSLRLKMDMVEQKRFGGIYIDFVHWDDIYGSCGQPYSLTVYLANRLRSIPSDIGFAIEWNQ</sequence>
<evidence type="ECO:0000256" key="1">
    <source>
        <dbReference type="ARBA" id="ARBA00022729"/>
    </source>
</evidence>
<dbReference type="InterPro" id="IPR011583">
    <property type="entry name" value="Chitinase_II/V-like_cat"/>
</dbReference>
<dbReference type="GO" id="GO:0005576">
    <property type="term" value="C:extracellular region"/>
    <property type="evidence" value="ECO:0007669"/>
    <property type="project" value="TreeGrafter"/>
</dbReference>
<dbReference type="InterPro" id="IPR050314">
    <property type="entry name" value="Glycosyl_Hydrlase_18"/>
</dbReference>
<evidence type="ECO:0000259" key="3">
    <source>
        <dbReference type="PROSITE" id="PS51910"/>
    </source>
</evidence>
<feature type="signal peptide" evidence="2">
    <location>
        <begin position="1"/>
        <end position="22"/>
    </location>
</feature>
<feature type="domain" description="GH18" evidence="3">
    <location>
        <begin position="25"/>
        <end position="394"/>
    </location>
</feature>
<dbReference type="VEuPathDB" id="VectorBase:AEPI001850"/>
<dbReference type="PANTHER" id="PTHR11177">
    <property type="entry name" value="CHITINASE"/>
    <property type="match status" value="1"/>
</dbReference>
<evidence type="ECO:0000256" key="2">
    <source>
        <dbReference type="SAM" id="SignalP"/>
    </source>
</evidence>